<sequence>MRFGAWVVEGELGRGGMGVVYAAVHSESGERRALKVIHAPAGADEEVVRFSREVRVCMALHHPHVVRVMGVERTGPENGALPMEAEPCCLVLELCEGGSLADRVRRDGPLPVRQALEFFDGVLAGLGHVHQEHGFVHRDIKPHNILLAFGSDGRTTAKLADFGLAKAYDSAGLSGLTRTGAVMGTPAFMPRAQLINYKYATPEVDVWSTAASLYHVLTGSTPRNLPPGWDPWLAVATSPVVPAGKRGVSLPPGLGEVLDHALSDEPDGGFQTAEALRAALNGS</sequence>
<evidence type="ECO:0000256" key="2">
    <source>
        <dbReference type="ARBA" id="ARBA00022527"/>
    </source>
</evidence>
<dbReference type="GO" id="GO:0004674">
    <property type="term" value="F:protein serine/threonine kinase activity"/>
    <property type="evidence" value="ECO:0007669"/>
    <property type="project" value="UniProtKB-KW"/>
</dbReference>
<evidence type="ECO:0000256" key="4">
    <source>
        <dbReference type="ARBA" id="ARBA00022741"/>
    </source>
</evidence>
<keyword evidence="4 7" id="KW-0547">Nucleotide-binding</keyword>
<accession>A0A250VUL1</accession>
<keyword evidence="6 7" id="KW-0067">ATP-binding</keyword>
<dbReference type="Gene3D" id="1.10.510.10">
    <property type="entry name" value="Transferase(Phosphotransferase) domain 1"/>
    <property type="match status" value="1"/>
</dbReference>
<dbReference type="InterPro" id="IPR000719">
    <property type="entry name" value="Prot_kinase_dom"/>
</dbReference>
<keyword evidence="2" id="KW-0723">Serine/threonine-protein kinase</keyword>
<reference evidence="10" key="1">
    <citation type="submission" date="2017-05" db="EMBL/GenBank/DDBJ databases">
        <title>Streptomyces olivochromogenes NBRC 3561 whole genome shotgun sequence.</title>
        <authorList>
            <person name="Dohra H."/>
            <person name="Kodani S."/>
        </authorList>
    </citation>
    <scope>NUCLEOTIDE SEQUENCE [LARGE SCALE GENOMIC DNA]</scope>
    <source>
        <strain evidence="10">NBRC 3561</strain>
    </source>
</reference>
<dbReference type="Proteomes" id="UP000217446">
    <property type="component" value="Unassembled WGS sequence"/>
</dbReference>
<dbReference type="SMART" id="SM00220">
    <property type="entry name" value="S_TKc"/>
    <property type="match status" value="1"/>
</dbReference>
<comment type="caution">
    <text evidence="9">The sequence shown here is derived from an EMBL/GenBank/DDBJ whole genome shotgun (WGS) entry which is preliminary data.</text>
</comment>
<evidence type="ECO:0000313" key="10">
    <source>
        <dbReference type="Proteomes" id="UP000217446"/>
    </source>
</evidence>
<evidence type="ECO:0000256" key="7">
    <source>
        <dbReference type="PROSITE-ProRule" id="PRU10141"/>
    </source>
</evidence>
<dbReference type="PANTHER" id="PTHR43289:SF6">
    <property type="entry name" value="SERINE_THREONINE-PROTEIN KINASE NEKL-3"/>
    <property type="match status" value="1"/>
</dbReference>
<dbReference type="InterPro" id="IPR017441">
    <property type="entry name" value="Protein_kinase_ATP_BS"/>
</dbReference>
<gene>
    <name evidence="9" type="ORF">SO3561_09346</name>
</gene>
<evidence type="ECO:0000256" key="5">
    <source>
        <dbReference type="ARBA" id="ARBA00022777"/>
    </source>
</evidence>
<dbReference type="PROSITE" id="PS00108">
    <property type="entry name" value="PROTEIN_KINASE_ST"/>
    <property type="match status" value="1"/>
</dbReference>
<feature type="binding site" evidence="7">
    <location>
        <position position="35"/>
    </location>
    <ligand>
        <name>ATP</name>
        <dbReference type="ChEBI" id="CHEBI:30616"/>
    </ligand>
</feature>
<dbReference type="SUPFAM" id="SSF56112">
    <property type="entry name" value="Protein kinase-like (PK-like)"/>
    <property type="match status" value="1"/>
</dbReference>
<dbReference type="AlphaFoldDB" id="A0A250VUL1"/>
<dbReference type="RefSeq" id="WP_067383636.1">
    <property type="nucleotide sequence ID" value="NZ_BDQI01000040.1"/>
</dbReference>
<dbReference type="Pfam" id="PF00069">
    <property type="entry name" value="Pkinase"/>
    <property type="match status" value="1"/>
</dbReference>
<dbReference type="PROSITE" id="PS50011">
    <property type="entry name" value="PROTEIN_KINASE_DOM"/>
    <property type="match status" value="1"/>
</dbReference>
<name>A0A250VUL1_STROL</name>
<feature type="domain" description="Protein kinase" evidence="8">
    <location>
        <begin position="6"/>
        <end position="283"/>
    </location>
</feature>
<dbReference type="InterPro" id="IPR008271">
    <property type="entry name" value="Ser/Thr_kinase_AS"/>
</dbReference>
<keyword evidence="5 9" id="KW-0418">Kinase</keyword>
<dbReference type="EC" id="2.7.11.1" evidence="1"/>
<dbReference type="EMBL" id="BDQI01000040">
    <property type="protein sequence ID" value="GAX57776.1"/>
    <property type="molecule type" value="Genomic_DNA"/>
</dbReference>
<proteinExistence type="predicted"/>
<dbReference type="CDD" id="cd14014">
    <property type="entry name" value="STKc_PknB_like"/>
    <property type="match status" value="1"/>
</dbReference>
<keyword evidence="3" id="KW-0808">Transferase</keyword>
<dbReference type="GO" id="GO:0005524">
    <property type="term" value="F:ATP binding"/>
    <property type="evidence" value="ECO:0007669"/>
    <property type="project" value="UniProtKB-UniRule"/>
</dbReference>
<evidence type="ECO:0000256" key="3">
    <source>
        <dbReference type="ARBA" id="ARBA00022679"/>
    </source>
</evidence>
<keyword evidence="10" id="KW-1185">Reference proteome</keyword>
<protein>
    <recommendedName>
        <fullName evidence="1">non-specific serine/threonine protein kinase</fullName>
        <ecNumber evidence="1">2.7.11.1</ecNumber>
    </recommendedName>
</protein>
<dbReference type="InterPro" id="IPR011009">
    <property type="entry name" value="Kinase-like_dom_sf"/>
</dbReference>
<organism evidence="9 10">
    <name type="scientific">Streptomyces olivochromogenes</name>
    <dbReference type="NCBI Taxonomy" id="1963"/>
    <lineage>
        <taxon>Bacteria</taxon>
        <taxon>Bacillati</taxon>
        <taxon>Actinomycetota</taxon>
        <taxon>Actinomycetes</taxon>
        <taxon>Kitasatosporales</taxon>
        <taxon>Streptomycetaceae</taxon>
        <taxon>Streptomyces</taxon>
    </lineage>
</organism>
<evidence type="ECO:0000313" key="9">
    <source>
        <dbReference type="EMBL" id="GAX57776.1"/>
    </source>
</evidence>
<evidence type="ECO:0000259" key="8">
    <source>
        <dbReference type="PROSITE" id="PS50011"/>
    </source>
</evidence>
<evidence type="ECO:0000256" key="1">
    <source>
        <dbReference type="ARBA" id="ARBA00012513"/>
    </source>
</evidence>
<dbReference type="PROSITE" id="PS00107">
    <property type="entry name" value="PROTEIN_KINASE_ATP"/>
    <property type="match status" value="1"/>
</dbReference>
<dbReference type="PANTHER" id="PTHR43289">
    <property type="entry name" value="MITOGEN-ACTIVATED PROTEIN KINASE KINASE KINASE 20-RELATED"/>
    <property type="match status" value="1"/>
</dbReference>
<dbReference type="STRING" id="1963.AQJ27_46075"/>
<evidence type="ECO:0000256" key="6">
    <source>
        <dbReference type="ARBA" id="ARBA00022840"/>
    </source>
</evidence>